<dbReference type="EMBL" id="MK072253">
    <property type="protein sequence ID" value="AYV80960.1"/>
    <property type="molecule type" value="Genomic_DNA"/>
</dbReference>
<dbReference type="InterPro" id="IPR042178">
    <property type="entry name" value="Serpin_sf_1"/>
</dbReference>
<evidence type="ECO:0000256" key="1">
    <source>
        <dbReference type="RuleBase" id="RU000411"/>
    </source>
</evidence>
<dbReference type="Gene3D" id="3.30.497.10">
    <property type="entry name" value="Antithrombin, subunit I, domain 2"/>
    <property type="match status" value="1"/>
</dbReference>
<dbReference type="InterPro" id="IPR023796">
    <property type="entry name" value="Serpin_dom"/>
</dbReference>
<dbReference type="Pfam" id="PF00079">
    <property type="entry name" value="Serpin"/>
    <property type="match status" value="1"/>
</dbReference>
<dbReference type="PANTHER" id="PTHR11461">
    <property type="entry name" value="SERINE PROTEASE INHIBITOR, SERPIN"/>
    <property type="match status" value="1"/>
</dbReference>
<dbReference type="Gene3D" id="2.30.39.10">
    <property type="entry name" value="Alpha-1-antitrypsin, domain 1"/>
    <property type="match status" value="1"/>
</dbReference>
<dbReference type="GO" id="GO:0005615">
    <property type="term" value="C:extracellular space"/>
    <property type="evidence" value="ECO:0007669"/>
    <property type="project" value="InterPro"/>
</dbReference>
<reference evidence="3" key="1">
    <citation type="submission" date="2018-10" db="EMBL/GenBank/DDBJ databases">
        <title>Hidden diversity of soil giant viruses.</title>
        <authorList>
            <person name="Schulz F."/>
            <person name="Alteio L."/>
            <person name="Goudeau D."/>
            <person name="Ryan E.M."/>
            <person name="Malmstrom R.R."/>
            <person name="Blanchard J."/>
            <person name="Woyke T."/>
        </authorList>
    </citation>
    <scope>NUCLEOTIDE SEQUENCE</scope>
    <source>
        <strain evidence="3">HAV1</strain>
    </source>
</reference>
<comment type="similarity">
    <text evidence="1">Belongs to the serpin family.</text>
</comment>
<dbReference type="GO" id="GO:0004867">
    <property type="term" value="F:serine-type endopeptidase inhibitor activity"/>
    <property type="evidence" value="ECO:0007669"/>
    <property type="project" value="InterPro"/>
</dbReference>
<evidence type="ECO:0000259" key="2">
    <source>
        <dbReference type="SMART" id="SM00093"/>
    </source>
</evidence>
<dbReference type="InterPro" id="IPR000215">
    <property type="entry name" value="Serpin_fam"/>
</dbReference>
<feature type="domain" description="Serpin" evidence="2">
    <location>
        <begin position="113"/>
        <end position="447"/>
    </location>
</feature>
<organism evidence="3">
    <name type="scientific">Harvfovirus sp</name>
    <dbReference type="NCBI Taxonomy" id="2487768"/>
    <lineage>
        <taxon>Viruses</taxon>
        <taxon>Varidnaviria</taxon>
        <taxon>Bamfordvirae</taxon>
        <taxon>Nucleocytoviricota</taxon>
        <taxon>Megaviricetes</taxon>
        <taxon>Imitervirales</taxon>
        <taxon>Mimiviridae</taxon>
        <taxon>Klosneuvirinae</taxon>
    </lineage>
</organism>
<protein>
    <submittedName>
        <fullName evidence="3">Serpin</fullName>
    </submittedName>
</protein>
<dbReference type="SMART" id="SM00093">
    <property type="entry name" value="SERPIN"/>
    <property type="match status" value="1"/>
</dbReference>
<evidence type="ECO:0000313" key="3">
    <source>
        <dbReference type="EMBL" id="AYV80960.1"/>
    </source>
</evidence>
<proteinExistence type="inferred from homology"/>
<dbReference type="InterPro" id="IPR042185">
    <property type="entry name" value="Serpin_sf_2"/>
</dbReference>
<name>A0A3G5A1F1_9VIRU</name>
<dbReference type="PANTHER" id="PTHR11461:SF211">
    <property type="entry name" value="GH10112P-RELATED"/>
    <property type="match status" value="1"/>
</dbReference>
<dbReference type="InterPro" id="IPR036186">
    <property type="entry name" value="Serpin_sf"/>
</dbReference>
<accession>A0A3G5A1F1</accession>
<gene>
    <name evidence="3" type="ORF">Harvfovirus11_22</name>
</gene>
<dbReference type="SUPFAM" id="SSF56574">
    <property type="entry name" value="Serpins"/>
    <property type="match status" value="1"/>
</dbReference>
<sequence>MEQDRDMNKRFTDLKISGISANKFGEITGEEFNVPDIELGMPIRSAYSGKKLQMNIDRAMKDRLPRNDFDLYNPTNFSMIPGAGAASVEKIIPELYGTDPGSFLSVHINKFTVNFFTSLKNQLENRFCIAPYCIYNIFSILYLASTGSTEAEIYDFFSMISKDNVLEGLHHIKQYIPSQMKNLISINKELPINKNFLKHISGIADIYPVGVSSSKDVEATSHNINQYINKFSDGIIQPISTKVIERAQILGISLGLFKPTWKLPFSKIIDSQFEGNILQKVRMLVNVDCQMEYYEDNVNQLLELKCADGIMSMGIILPKEHVIPEINYEEYTTLVKNLKLVNIEEVRIPAFTQQIKIKLTHVLEDMGLKSVFHKLQIPDLVKAQTYISDIVQNITVIIANNVEINNKKSAKRVRPAISNIRFIADHPFIYYFRLIPTNTIILMGCYV</sequence>